<reference evidence="6 7" key="1">
    <citation type="submission" date="2017-02" db="EMBL/GenBank/DDBJ databases">
        <title>Prevalence of linear plasmids in Cutibacterium acnes isolates obtained from cancerous prostatic tissue.</title>
        <authorList>
            <person name="Davidsson S."/>
            <person name="Bruggemann H."/>
        </authorList>
    </citation>
    <scope>NUCLEOTIDE SEQUENCE [LARGE SCALE GENOMIC DNA]</scope>
    <source>
        <strain evidence="6 7">11-78</strain>
    </source>
</reference>
<dbReference type="OMA" id="WMAREGH"/>
<reference evidence="5 8" key="2">
    <citation type="submission" date="2018-08" db="EMBL/GenBank/DDBJ databases">
        <title>Genome sequencing of Cutibacterium acnes KCOM 1315.</title>
        <authorList>
            <person name="Kook J.-K."/>
            <person name="Park S.-N."/>
            <person name="Lim Y.K."/>
        </authorList>
    </citation>
    <scope>NUCLEOTIDE SEQUENCE [LARGE SCALE GENOMIC DNA]</scope>
    <source>
        <strain evidence="5 8">KCOM 1315</strain>
    </source>
</reference>
<dbReference type="InterPro" id="IPR001296">
    <property type="entry name" value="Glyco_trans_1"/>
</dbReference>
<feature type="domain" description="Glycosyltransferase subfamily 4-like N-terminal" evidence="4">
    <location>
        <begin position="32"/>
        <end position="189"/>
    </location>
</feature>
<evidence type="ECO:0000313" key="7">
    <source>
        <dbReference type="Proteomes" id="UP000226191"/>
    </source>
</evidence>
<dbReference type="SUPFAM" id="SSF53756">
    <property type="entry name" value="UDP-Glycosyltransferase/glycogen phosphorylase"/>
    <property type="match status" value="1"/>
</dbReference>
<keyword evidence="2" id="KW-0808">Transferase</keyword>
<evidence type="ECO:0000313" key="6">
    <source>
        <dbReference type="EMBL" id="PGF35151.1"/>
    </source>
</evidence>
<name>A0A2B7JS19_CUTAC</name>
<dbReference type="GO" id="GO:0016757">
    <property type="term" value="F:glycosyltransferase activity"/>
    <property type="evidence" value="ECO:0007669"/>
    <property type="project" value="UniProtKB-KW"/>
</dbReference>
<dbReference type="Proteomes" id="UP000256621">
    <property type="component" value="Chromosome"/>
</dbReference>
<dbReference type="InterPro" id="IPR028098">
    <property type="entry name" value="Glyco_trans_4-like_N"/>
</dbReference>
<organism evidence="6 7">
    <name type="scientific">Cutibacterium acnes</name>
    <name type="common">Propionibacterium acnes</name>
    <dbReference type="NCBI Taxonomy" id="1747"/>
    <lineage>
        <taxon>Bacteria</taxon>
        <taxon>Bacillati</taxon>
        <taxon>Actinomycetota</taxon>
        <taxon>Actinomycetes</taxon>
        <taxon>Propionibacteriales</taxon>
        <taxon>Propionibacteriaceae</taxon>
        <taxon>Cutibacterium</taxon>
    </lineage>
</organism>
<evidence type="ECO:0000313" key="5">
    <source>
        <dbReference type="EMBL" id="AXM06931.1"/>
    </source>
</evidence>
<dbReference type="Proteomes" id="UP000226191">
    <property type="component" value="Unassembled WGS sequence"/>
</dbReference>
<dbReference type="RefSeq" id="WP_002515847.1">
    <property type="nucleotide sequence ID" value="NZ_AP022844.1"/>
</dbReference>
<keyword evidence="1" id="KW-0328">Glycosyltransferase</keyword>
<dbReference type="GeneID" id="92856145"/>
<dbReference type="PANTHER" id="PTHR46401">
    <property type="entry name" value="GLYCOSYLTRANSFERASE WBBK-RELATED"/>
    <property type="match status" value="1"/>
</dbReference>
<evidence type="ECO:0000256" key="2">
    <source>
        <dbReference type="ARBA" id="ARBA00022679"/>
    </source>
</evidence>
<dbReference type="OrthoDB" id="9808602at2"/>
<proteinExistence type="predicted"/>
<evidence type="ECO:0000256" key="1">
    <source>
        <dbReference type="ARBA" id="ARBA00022676"/>
    </source>
</evidence>
<sequence length="391" mass="43099">MPQRKVSVINHYAFPPGSGGITRNFDMFSRLRGWQPHFYAANINHTSGERMTVDDPRYTLVPIPQYKGNGVKRVLGWVAFAAGAGARALARPADVIFASSPQILSPAVGMVVAALRRKPFVVEVRDLWPESLVSGGALKEGSALHKVLQGLEKTIYAHARQIVVVTKGWEDHFREIGINVDKITVVPNGADLAEYEVKESREELRKEYGISGFTAVFSGTHANYVGLDLIVDAARRLPDVNFLLVGAGARKQWAIDEVAKLRLTNVTFHDQVPKSELVRILSACDVGLHTVSPQSVFDKGMSPNKLYDYMAAGLAVVSNAKVPIRDVISDDEVGACVDPTDLVAGIERVRDADEATMKRWHERARELMANKYSLQASVDKLARVLEKALYR</sequence>
<evidence type="ECO:0000259" key="4">
    <source>
        <dbReference type="Pfam" id="PF13579"/>
    </source>
</evidence>
<dbReference type="Pfam" id="PF00534">
    <property type="entry name" value="Glycos_transf_1"/>
    <property type="match status" value="1"/>
</dbReference>
<dbReference type="Gene3D" id="3.40.50.2000">
    <property type="entry name" value="Glycogen Phosphorylase B"/>
    <property type="match status" value="2"/>
</dbReference>
<dbReference type="GO" id="GO:0009103">
    <property type="term" value="P:lipopolysaccharide biosynthetic process"/>
    <property type="evidence" value="ECO:0007669"/>
    <property type="project" value="TreeGrafter"/>
</dbReference>
<dbReference type="EMBL" id="CP031442">
    <property type="protein sequence ID" value="AXM06931.1"/>
    <property type="molecule type" value="Genomic_DNA"/>
</dbReference>
<gene>
    <name evidence="6" type="ORF">B1B09_06045</name>
    <name evidence="5" type="ORF">DXN06_07125</name>
</gene>
<evidence type="ECO:0000313" key="8">
    <source>
        <dbReference type="Proteomes" id="UP000256621"/>
    </source>
</evidence>
<feature type="domain" description="Glycosyl transferase family 1" evidence="3">
    <location>
        <begin position="201"/>
        <end position="366"/>
    </location>
</feature>
<accession>A0A2B7JS19</accession>
<dbReference type="Pfam" id="PF13579">
    <property type="entry name" value="Glyco_trans_4_4"/>
    <property type="match status" value="1"/>
</dbReference>
<dbReference type="EMBL" id="MVCE01000002">
    <property type="protein sequence ID" value="PGF35151.1"/>
    <property type="molecule type" value="Genomic_DNA"/>
</dbReference>
<dbReference type="AlphaFoldDB" id="A0A2B7JS19"/>
<evidence type="ECO:0000259" key="3">
    <source>
        <dbReference type="Pfam" id="PF00534"/>
    </source>
</evidence>
<dbReference type="PANTHER" id="PTHR46401:SF2">
    <property type="entry name" value="GLYCOSYLTRANSFERASE WBBK-RELATED"/>
    <property type="match status" value="1"/>
</dbReference>
<protein>
    <submittedName>
        <fullName evidence="6">Glycosyltransferase WbuB</fullName>
    </submittedName>
</protein>
<dbReference type="CDD" id="cd03794">
    <property type="entry name" value="GT4_WbuB-like"/>
    <property type="match status" value="1"/>
</dbReference>